<proteinExistence type="predicted"/>
<dbReference type="Proteomes" id="UP000824120">
    <property type="component" value="Chromosome 4"/>
</dbReference>
<dbReference type="SUPFAM" id="SSF56112">
    <property type="entry name" value="Protein kinase-like (PK-like)"/>
    <property type="match status" value="1"/>
</dbReference>
<dbReference type="OrthoDB" id="676979at2759"/>
<comment type="caution">
    <text evidence="1">The sequence shown here is derived from an EMBL/GenBank/DDBJ whole genome shotgun (WGS) entry which is preliminary data.</text>
</comment>
<sequence>MIQRRRKATNNFDGFNLIGERDSDSVNKGTLSSGATVAIKVLDLENKQVCERFDIEYAIDMRNVQS</sequence>
<dbReference type="EMBL" id="JACXVP010000004">
    <property type="protein sequence ID" value="KAG5609095.1"/>
    <property type="molecule type" value="Genomic_DNA"/>
</dbReference>
<name>A0A9J5ZAZ3_SOLCO</name>
<evidence type="ECO:0000313" key="1">
    <source>
        <dbReference type="EMBL" id="KAG5609095.1"/>
    </source>
</evidence>
<dbReference type="Gene3D" id="3.30.200.20">
    <property type="entry name" value="Phosphorylase Kinase, domain 1"/>
    <property type="match status" value="1"/>
</dbReference>
<protein>
    <submittedName>
        <fullName evidence="1">Uncharacterized protein</fullName>
    </submittedName>
</protein>
<organism evidence="1 2">
    <name type="scientific">Solanum commersonii</name>
    <name type="common">Commerson's wild potato</name>
    <name type="synonym">Commerson's nightshade</name>
    <dbReference type="NCBI Taxonomy" id="4109"/>
    <lineage>
        <taxon>Eukaryota</taxon>
        <taxon>Viridiplantae</taxon>
        <taxon>Streptophyta</taxon>
        <taxon>Embryophyta</taxon>
        <taxon>Tracheophyta</taxon>
        <taxon>Spermatophyta</taxon>
        <taxon>Magnoliopsida</taxon>
        <taxon>eudicotyledons</taxon>
        <taxon>Gunneridae</taxon>
        <taxon>Pentapetalae</taxon>
        <taxon>asterids</taxon>
        <taxon>lamiids</taxon>
        <taxon>Solanales</taxon>
        <taxon>Solanaceae</taxon>
        <taxon>Solanoideae</taxon>
        <taxon>Solaneae</taxon>
        <taxon>Solanum</taxon>
    </lineage>
</organism>
<keyword evidence="2" id="KW-1185">Reference proteome</keyword>
<dbReference type="InterPro" id="IPR011009">
    <property type="entry name" value="Kinase-like_dom_sf"/>
</dbReference>
<accession>A0A9J5ZAZ3</accession>
<dbReference type="AlphaFoldDB" id="A0A9J5ZAZ3"/>
<evidence type="ECO:0000313" key="2">
    <source>
        <dbReference type="Proteomes" id="UP000824120"/>
    </source>
</evidence>
<gene>
    <name evidence="1" type="ORF">H5410_020376</name>
</gene>
<reference evidence="1 2" key="1">
    <citation type="submission" date="2020-09" db="EMBL/GenBank/DDBJ databases">
        <title>De no assembly of potato wild relative species, Solanum commersonii.</title>
        <authorList>
            <person name="Cho K."/>
        </authorList>
    </citation>
    <scope>NUCLEOTIDE SEQUENCE [LARGE SCALE GENOMIC DNA]</scope>
    <source>
        <strain evidence="1">LZ3.2</strain>
        <tissue evidence="1">Leaf</tissue>
    </source>
</reference>